<gene>
    <name evidence="2" type="ORF">ACFQ2K_15285</name>
</gene>
<organism evidence="2 3">
    <name type="scientific">Streptomyces sanglieri</name>
    <dbReference type="NCBI Taxonomy" id="193460"/>
    <lineage>
        <taxon>Bacteria</taxon>
        <taxon>Bacillati</taxon>
        <taxon>Actinomycetota</taxon>
        <taxon>Actinomycetes</taxon>
        <taxon>Kitasatosporales</taxon>
        <taxon>Streptomycetaceae</taxon>
        <taxon>Streptomyces</taxon>
    </lineage>
</organism>
<dbReference type="InterPro" id="IPR000835">
    <property type="entry name" value="HTH_MarR-typ"/>
</dbReference>
<dbReference type="InterPro" id="IPR039422">
    <property type="entry name" value="MarR/SlyA-like"/>
</dbReference>
<feature type="domain" description="HTH marR-type" evidence="1">
    <location>
        <begin position="17"/>
        <end position="149"/>
    </location>
</feature>
<dbReference type="EMBL" id="JBHTGL010000008">
    <property type="protein sequence ID" value="MFD0623932.1"/>
    <property type="molecule type" value="Genomic_DNA"/>
</dbReference>
<dbReference type="PANTHER" id="PTHR33164">
    <property type="entry name" value="TRANSCRIPTIONAL REGULATOR, MARR FAMILY"/>
    <property type="match status" value="1"/>
</dbReference>
<dbReference type="Pfam" id="PF12802">
    <property type="entry name" value="MarR_2"/>
    <property type="match status" value="1"/>
</dbReference>
<dbReference type="Gene3D" id="1.10.10.10">
    <property type="entry name" value="Winged helix-like DNA-binding domain superfamily/Winged helix DNA-binding domain"/>
    <property type="match status" value="1"/>
</dbReference>
<reference evidence="3" key="1">
    <citation type="journal article" date="2019" name="Int. J. Syst. Evol. Microbiol.">
        <title>The Global Catalogue of Microorganisms (GCM) 10K type strain sequencing project: providing services to taxonomists for standard genome sequencing and annotation.</title>
        <authorList>
            <consortium name="The Broad Institute Genomics Platform"/>
            <consortium name="The Broad Institute Genome Sequencing Center for Infectious Disease"/>
            <person name="Wu L."/>
            <person name="Ma J."/>
        </authorList>
    </citation>
    <scope>NUCLEOTIDE SEQUENCE [LARGE SCALE GENOMIC DNA]</scope>
    <source>
        <strain evidence="3">JCM 12607</strain>
    </source>
</reference>
<name>A0ABW2WR58_9ACTN</name>
<dbReference type="Proteomes" id="UP001596915">
    <property type="component" value="Unassembled WGS sequence"/>
</dbReference>
<evidence type="ECO:0000313" key="2">
    <source>
        <dbReference type="EMBL" id="MFD0623932.1"/>
    </source>
</evidence>
<dbReference type="PROSITE" id="PS50995">
    <property type="entry name" value="HTH_MARR_2"/>
    <property type="match status" value="1"/>
</dbReference>
<dbReference type="SUPFAM" id="SSF46785">
    <property type="entry name" value="Winged helix' DNA-binding domain"/>
    <property type="match status" value="1"/>
</dbReference>
<sequence>MTDERACTLAVMGMTADERLGADIKRAEQALMAAKSAALKDAGLTVAQYAALFALADNPGISGAALARTCLVTPQAMAAVLKHLEERGLVVRSAHQWHQKMLETRLTDTGRETLRAADEQAVRIERRLADEFTPEERDTLRALLARCGTAIRRD</sequence>
<dbReference type="InterPro" id="IPR036388">
    <property type="entry name" value="WH-like_DNA-bd_sf"/>
</dbReference>
<accession>A0ABW2WR58</accession>
<dbReference type="InterPro" id="IPR036390">
    <property type="entry name" value="WH_DNA-bd_sf"/>
</dbReference>
<evidence type="ECO:0000313" key="3">
    <source>
        <dbReference type="Proteomes" id="UP001596915"/>
    </source>
</evidence>
<dbReference type="SMART" id="SM00347">
    <property type="entry name" value="HTH_MARR"/>
    <property type="match status" value="1"/>
</dbReference>
<proteinExistence type="predicted"/>
<keyword evidence="3" id="KW-1185">Reference proteome</keyword>
<comment type="caution">
    <text evidence="2">The sequence shown here is derived from an EMBL/GenBank/DDBJ whole genome shotgun (WGS) entry which is preliminary data.</text>
</comment>
<dbReference type="PANTHER" id="PTHR33164:SF43">
    <property type="entry name" value="HTH-TYPE TRANSCRIPTIONAL REPRESSOR YETL"/>
    <property type="match status" value="1"/>
</dbReference>
<evidence type="ECO:0000259" key="1">
    <source>
        <dbReference type="PROSITE" id="PS50995"/>
    </source>
</evidence>
<protein>
    <submittedName>
        <fullName evidence="2">MarR family winged helix-turn-helix transcriptional regulator</fullName>
    </submittedName>
</protein>